<accession>A0A3S0ARV8</accession>
<dbReference type="Proteomes" id="UP000278398">
    <property type="component" value="Unassembled WGS sequence"/>
</dbReference>
<dbReference type="CDD" id="cd04301">
    <property type="entry name" value="NAT_SF"/>
    <property type="match status" value="1"/>
</dbReference>
<dbReference type="Pfam" id="PF13508">
    <property type="entry name" value="Acetyltransf_7"/>
    <property type="match status" value="1"/>
</dbReference>
<dbReference type="Pfam" id="PF00583">
    <property type="entry name" value="Acetyltransf_1"/>
    <property type="match status" value="1"/>
</dbReference>
<dbReference type="GO" id="GO:0008080">
    <property type="term" value="F:N-acetyltransferase activity"/>
    <property type="evidence" value="ECO:0007669"/>
    <property type="project" value="UniProtKB-ARBA"/>
</dbReference>
<evidence type="ECO:0000313" key="5">
    <source>
        <dbReference type="Proteomes" id="UP000278398"/>
    </source>
</evidence>
<evidence type="ECO:0000313" key="4">
    <source>
        <dbReference type="EMBL" id="RST85636.1"/>
    </source>
</evidence>
<comment type="caution">
    <text evidence="4">The sequence shown here is derived from an EMBL/GenBank/DDBJ whole genome shotgun (WGS) entry which is preliminary data.</text>
</comment>
<organism evidence="4 5">
    <name type="scientific">Aquibium carbonis</name>
    <dbReference type="NCBI Taxonomy" id="2495581"/>
    <lineage>
        <taxon>Bacteria</taxon>
        <taxon>Pseudomonadati</taxon>
        <taxon>Pseudomonadota</taxon>
        <taxon>Alphaproteobacteria</taxon>
        <taxon>Hyphomicrobiales</taxon>
        <taxon>Phyllobacteriaceae</taxon>
        <taxon>Aquibium</taxon>
    </lineage>
</organism>
<dbReference type="PANTHER" id="PTHR10545">
    <property type="entry name" value="DIAMINE N-ACETYLTRANSFERASE"/>
    <property type="match status" value="1"/>
</dbReference>
<feature type="domain" description="N-acetyltransferase" evidence="3">
    <location>
        <begin position="14"/>
        <end position="169"/>
    </location>
</feature>
<dbReference type="AlphaFoldDB" id="A0A3S0ARV8"/>
<dbReference type="PROSITE" id="PS51186">
    <property type="entry name" value="GNAT"/>
    <property type="match status" value="2"/>
</dbReference>
<reference evidence="4 5" key="1">
    <citation type="submission" date="2018-12" db="EMBL/GenBank/DDBJ databases">
        <title>Mesorhizobium carbonis sp. nov., isolated from coal mine water.</title>
        <authorList>
            <person name="Xin W."/>
            <person name="Xu Z."/>
            <person name="Xiang F."/>
            <person name="Zhang J."/>
            <person name="Xi L."/>
            <person name="Liu J."/>
        </authorList>
    </citation>
    <scope>NUCLEOTIDE SEQUENCE [LARGE SCALE GENOMIC DNA]</scope>
    <source>
        <strain evidence="4 5">B2.3</strain>
    </source>
</reference>
<dbReference type="PANTHER" id="PTHR10545:SF29">
    <property type="entry name" value="GH14572P-RELATED"/>
    <property type="match status" value="1"/>
</dbReference>
<dbReference type="RefSeq" id="WP_126700684.1">
    <property type="nucleotide sequence ID" value="NZ_RWKW01000052.1"/>
</dbReference>
<evidence type="ECO:0000259" key="3">
    <source>
        <dbReference type="PROSITE" id="PS51186"/>
    </source>
</evidence>
<keyword evidence="2" id="KW-0012">Acyltransferase</keyword>
<keyword evidence="5" id="KW-1185">Reference proteome</keyword>
<evidence type="ECO:0000256" key="2">
    <source>
        <dbReference type="ARBA" id="ARBA00023315"/>
    </source>
</evidence>
<dbReference type="InterPro" id="IPR016181">
    <property type="entry name" value="Acyl_CoA_acyltransferase"/>
</dbReference>
<dbReference type="EMBL" id="RWKW01000052">
    <property type="protein sequence ID" value="RST85636.1"/>
    <property type="molecule type" value="Genomic_DNA"/>
</dbReference>
<dbReference type="InterPro" id="IPR000182">
    <property type="entry name" value="GNAT_dom"/>
</dbReference>
<dbReference type="SUPFAM" id="SSF55729">
    <property type="entry name" value="Acyl-CoA N-acyltransferases (Nat)"/>
    <property type="match status" value="2"/>
</dbReference>
<proteinExistence type="predicted"/>
<keyword evidence="1 4" id="KW-0808">Transferase</keyword>
<evidence type="ECO:0000256" key="1">
    <source>
        <dbReference type="ARBA" id="ARBA00022679"/>
    </source>
</evidence>
<dbReference type="OrthoDB" id="9787920at2"/>
<feature type="domain" description="N-acetyltransferase" evidence="3">
    <location>
        <begin position="180"/>
        <end position="318"/>
    </location>
</feature>
<name>A0A3S0ARV8_9HYPH</name>
<dbReference type="Gene3D" id="3.40.630.30">
    <property type="match status" value="2"/>
</dbReference>
<protein>
    <submittedName>
        <fullName evidence="4">GNAT family N-acetyltransferase</fullName>
    </submittedName>
</protein>
<sequence>MRAETSAPRRSGTMHVRRADPAHAEVIGRLIRSLAAYEGHAAEVRFSDSQLRRALSGGVPRLHALLAECRGEIIGMLTYTVDFAIWVGGDVVRVDDVFVSESARRKGVGTALFDGLARICAAAGMTARWEIESANASAQAFYRSLGVDIGPKIIARWSEHAIRERAASQPLVGLKPCSDPVLTLLSVADEPGRSHAAAALYQHNVDRTGIDDRAPVGAKLVEPGTGRMVGGLWGRTELGLLFLEMMFIEANYRGKSCGGRLLMAVENEARARGCLRSVVETSSFQAPIFYQRFGYQEFGRVPFGAPGHARIFMSKDLT</sequence>
<dbReference type="InterPro" id="IPR051016">
    <property type="entry name" value="Diverse_Substrate_AcTransf"/>
</dbReference>
<gene>
    <name evidence="4" type="ORF">EJC49_14670</name>
</gene>